<keyword evidence="1" id="KW-0732">Signal</keyword>
<keyword evidence="3" id="KW-1185">Reference proteome</keyword>
<sequence length="135" mass="14328">MRISKILACLLSLVFSGALWAQAAPSHGGHGGGSGGDDACIKAKITRFKPEHLSTVAPGAEFQFTVSGSNGPGHIHVTIRQQAIPLTVEDKDSFYLVKGKLPDTIKNETVRISVKAKTKTTKCDADEGILLKVTE</sequence>
<feature type="signal peptide" evidence="1">
    <location>
        <begin position="1"/>
        <end position="23"/>
    </location>
</feature>
<dbReference type="Proteomes" id="UP000676649">
    <property type="component" value="Chromosome"/>
</dbReference>
<feature type="chain" id="PRO_5036686323" evidence="1">
    <location>
        <begin position="24"/>
        <end position="135"/>
    </location>
</feature>
<accession>A0A975R928</accession>
<evidence type="ECO:0000313" key="3">
    <source>
        <dbReference type="Proteomes" id="UP000676649"/>
    </source>
</evidence>
<protein>
    <submittedName>
        <fullName evidence="2">Uncharacterized protein</fullName>
    </submittedName>
</protein>
<dbReference type="RefSeq" id="WP_215580388.1">
    <property type="nucleotide sequence ID" value="NZ_CP073754.1"/>
</dbReference>
<evidence type="ECO:0000256" key="1">
    <source>
        <dbReference type="SAM" id="SignalP"/>
    </source>
</evidence>
<name>A0A975R928_9GAMM</name>
<evidence type="ECO:0000313" key="2">
    <source>
        <dbReference type="EMBL" id="QWF69843.1"/>
    </source>
</evidence>
<gene>
    <name evidence="2" type="ORF">KEF85_10770</name>
</gene>
<dbReference type="EMBL" id="CP073754">
    <property type="protein sequence ID" value="QWF69843.1"/>
    <property type="molecule type" value="Genomic_DNA"/>
</dbReference>
<proteinExistence type="predicted"/>
<reference evidence="2" key="1">
    <citation type="submission" date="2021-04" db="EMBL/GenBank/DDBJ databases">
        <title>Draft genome sequence data of methanotrophic Methylovulum sp. strain S1L and Methylomonas sp. strain S2AM isolated from boreal lake water columns.</title>
        <authorList>
            <person name="Rissanen A.J."/>
            <person name="Mangayil R."/>
            <person name="Svenning M.M."/>
            <person name="Khanongnuch R."/>
        </authorList>
    </citation>
    <scope>NUCLEOTIDE SEQUENCE</scope>
    <source>
        <strain evidence="2">S2AM</strain>
    </source>
</reference>
<dbReference type="AlphaFoldDB" id="A0A975R928"/>
<dbReference type="KEGG" id="mpad:KEF85_10770"/>
<organism evidence="2 3">
    <name type="scientific">Methylomonas paludis</name>
    <dbReference type="NCBI Taxonomy" id="1173101"/>
    <lineage>
        <taxon>Bacteria</taxon>
        <taxon>Pseudomonadati</taxon>
        <taxon>Pseudomonadota</taxon>
        <taxon>Gammaproteobacteria</taxon>
        <taxon>Methylococcales</taxon>
        <taxon>Methylococcaceae</taxon>
        <taxon>Methylomonas</taxon>
    </lineage>
</organism>